<dbReference type="AlphaFoldDB" id="A0A0J9E8U3"/>
<dbReference type="EMBL" id="LFTY01000002">
    <property type="protein sequence ID" value="KMW59071.1"/>
    <property type="molecule type" value="Genomic_DNA"/>
</dbReference>
<evidence type="ECO:0000313" key="2">
    <source>
        <dbReference type="Proteomes" id="UP000037178"/>
    </source>
</evidence>
<sequence length="112" mass="12470">MSTPRLTAELWVQAYFTRLRLQDIPAFIVSKGDATAGAVIVKQNALDGTAKAFQRSVDILSGDRIWVTLTEGAEAEVDATITKQRGFDPDLWVIEVEDRDRRHLLDEPGLDS</sequence>
<dbReference type="RefSeq" id="WP_049645573.1">
    <property type="nucleotide sequence ID" value="NZ_LFTY01000002.1"/>
</dbReference>
<dbReference type="OrthoDB" id="9809136at2"/>
<accession>A0A0J9E8U3</accession>
<organism evidence="1 2">
    <name type="scientific">Candidatus Rhodobacter oscarellae</name>
    <dbReference type="NCBI Taxonomy" id="1675527"/>
    <lineage>
        <taxon>Bacteria</taxon>
        <taxon>Pseudomonadati</taxon>
        <taxon>Pseudomonadota</taxon>
        <taxon>Alphaproteobacteria</taxon>
        <taxon>Rhodobacterales</taxon>
        <taxon>Rhodobacter group</taxon>
        <taxon>Rhodobacter</taxon>
    </lineage>
</organism>
<dbReference type="GO" id="GO:0006508">
    <property type="term" value="P:proteolysis"/>
    <property type="evidence" value="ECO:0007669"/>
    <property type="project" value="UniProtKB-KW"/>
</dbReference>
<dbReference type="Proteomes" id="UP000037178">
    <property type="component" value="Unassembled WGS sequence"/>
</dbReference>
<keyword evidence="1" id="KW-0645">Protease</keyword>
<dbReference type="Pfam" id="PF07372">
    <property type="entry name" value="DUF1491"/>
    <property type="match status" value="1"/>
</dbReference>
<dbReference type="Gene3D" id="3.40.1530.20">
    <property type="entry name" value="Protein of unknown function (DUF1491)"/>
    <property type="match status" value="1"/>
</dbReference>
<dbReference type="InterPro" id="IPR009964">
    <property type="entry name" value="DUF1491"/>
</dbReference>
<reference evidence="1 2" key="1">
    <citation type="submission" date="2015-06" db="EMBL/GenBank/DDBJ databases">
        <title>Draft genome sequence of an Alphaproteobacteria species associated to the Mediterranean sponge Oscarella lobularis.</title>
        <authorList>
            <person name="Jourda C."/>
            <person name="Santini S."/>
            <person name="Claverie J.-M."/>
        </authorList>
    </citation>
    <scope>NUCLEOTIDE SEQUENCE [LARGE SCALE GENOMIC DNA]</scope>
    <source>
        <strain evidence="1">IGS</strain>
    </source>
</reference>
<name>A0A0J9E8U3_9RHOB</name>
<keyword evidence="1" id="KW-0378">Hydrolase</keyword>
<comment type="caution">
    <text evidence="1">The sequence shown here is derived from an EMBL/GenBank/DDBJ whole genome shotgun (WGS) entry which is preliminary data.</text>
</comment>
<dbReference type="PATRIC" id="fig|1675527.3.peg.4248"/>
<proteinExistence type="predicted"/>
<dbReference type="GO" id="GO:0008233">
    <property type="term" value="F:peptidase activity"/>
    <property type="evidence" value="ECO:0007669"/>
    <property type="project" value="UniProtKB-KW"/>
</dbReference>
<gene>
    <name evidence="1" type="ORF">AIOL_004052</name>
</gene>
<evidence type="ECO:0000313" key="1">
    <source>
        <dbReference type="EMBL" id="KMW59071.1"/>
    </source>
</evidence>
<protein>
    <submittedName>
        <fullName evidence="1">ATP-dependent Zn protease</fullName>
    </submittedName>
</protein>
<keyword evidence="2" id="KW-1185">Reference proteome</keyword>
<dbReference type="STRING" id="1675527.AIOL_004052"/>